<evidence type="ECO:0000313" key="7">
    <source>
        <dbReference type="Proteomes" id="UP001224890"/>
    </source>
</evidence>
<dbReference type="RefSeq" id="XP_060432994.1">
    <property type="nucleotide sequence ID" value="XM_060571925.1"/>
</dbReference>
<dbReference type="GO" id="GO:0003677">
    <property type="term" value="F:DNA binding"/>
    <property type="evidence" value="ECO:0007669"/>
    <property type="project" value="UniProtKB-KW"/>
</dbReference>
<evidence type="ECO:0000256" key="1">
    <source>
        <dbReference type="ARBA" id="ARBA00004123"/>
    </source>
</evidence>
<comment type="caution">
    <text evidence="6">The sequence shown here is derived from an EMBL/GenBank/DDBJ whole genome shotgun (WGS) entry which is preliminary data.</text>
</comment>
<dbReference type="GO" id="GO:0005634">
    <property type="term" value="C:nucleus"/>
    <property type="evidence" value="ECO:0007669"/>
    <property type="project" value="UniProtKB-SubCell"/>
</dbReference>
<dbReference type="Proteomes" id="UP001224890">
    <property type="component" value="Unassembled WGS sequence"/>
</dbReference>
<keyword evidence="5" id="KW-0539">Nucleus</keyword>
<keyword evidence="2" id="KW-0805">Transcription regulation</keyword>
<keyword evidence="3" id="KW-0238">DNA-binding</keyword>
<evidence type="ECO:0000256" key="2">
    <source>
        <dbReference type="ARBA" id="ARBA00023015"/>
    </source>
</evidence>
<proteinExistence type="predicted"/>
<dbReference type="AlphaFoldDB" id="A0AAJ0AWA8"/>
<organism evidence="6 7">
    <name type="scientific">Colletotrichum godetiae</name>
    <dbReference type="NCBI Taxonomy" id="1209918"/>
    <lineage>
        <taxon>Eukaryota</taxon>
        <taxon>Fungi</taxon>
        <taxon>Dikarya</taxon>
        <taxon>Ascomycota</taxon>
        <taxon>Pezizomycotina</taxon>
        <taxon>Sordariomycetes</taxon>
        <taxon>Hypocreomycetidae</taxon>
        <taxon>Glomerellales</taxon>
        <taxon>Glomerellaceae</taxon>
        <taxon>Colletotrichum</taxon>
        <taxon>Colletotrichum acutatum species complex</taxon>
    </lineage>
</organism>
<dbReference type="EMBL" id="JAHMHR010000008">
    <property type="protein sequence ID" value="KAK1689299.1"/>
    <property type="molecule type" value="Genomic_DNA"/>
</dbReference>
<dbReference type="GeneID" id="85456451"/>
<evidence type="ECO:0000256" key="5">
    <source>
        <dbReference type="ARBA" id="ARBA00023242"/>
    </source>
</evidence>
<keyword evidence="4" id="KW-0804">Transcription</keyword>
<dbReference type="InterPro" id="IPR050987">
    <property type="entry name" value="AtrR-like"/>
</dbReference>
<dbReference type="PANTHER" id="PTHR46910">
    <property type="entry name" value="TRANSCRIPTION FACTOR PDR1"/>
    <property type="match status" value="1"/>
</dbReference>
<sequence length="479" mass="54593">MVSINSCDEAQVIITCYRINGNRSLISRTRVNIHRTHIPRLFYQLTRDHSFSIASWESLEQMRQSSFTTSPSQMVVPQDMMHPCFESECLYDVTERSLPRMELTPELLGFISASRGVWRMLRLSEILAVFRDDEYEVIQPPPSVRAAVNIELIMTELPDLIAIGALLLMTLMFASTSRFPTAAMVLAIVSQMMFLAGFHKMTATPDETTTHKRPLLSYAYILKQNLSLWIEKPPLLSSNFGLDLPEQEPYDGHGTIHLQDGMSGNCLREQAILTEIQSEAYEKLRSPNSLSMSQEAYTEISRQLLEELLQRRSNLPTLAEPLLIPNNLDMKHASWFSTIFCTFYQGEIAIRSSIFSHNIFFDNANIRNQAPSLTQVALPLLGNRWDRKWPLFNALMLVVGRLAGPFSEVLRGMLPKVAWNLDSQFLHIAYNRHAPEVQHEAQLIRDVVNLFEDNFPNYQQAKSCATTRLLLDVASRAVP</sequence>
<evidence type="ECO:0000256" key="3">
    <source>
        <dbReference type="ARBA" id="ARBA00023125"/>
    </source>
</evidence>
<evidence type="ECO:0008006" key="8">
    <source>
        <dbReference type="Google" id="ProtNLM"/>
    </source>
</evidence>
<keyword evidence="7" id="KW-1185">Reference proteome</keyword>
<comment type="subcellular location">
    <subcellularLocation>
        <location evidence="1">Nucleus</location>
    </subcellularLocation>
</comment>
<dbReference type="PANTHER" id="PTHR46910:SF37">
    <property type="entry name" value="ZN(II)2CYS6 TRANSCRIPTION FACTOR (EUROFUNG)"/>
    <property type="match status" value="1"/>
</dbReference>
<protein>
    <recommendedName>
        <fullName evidence="8">Transcription factor domain-containing protein</fullName>
    </recommendedName>
</protein>
<gene>
    <name evidence="6" type="ORF">BDP55DRAFT_628633</name>
</gene>
<dbReference type="GO" id="GO:0003700">
    <property type="term" value="F:DNA-binding transcription factor activity"/>
    <property type="evidence" value="ECO:0007669"/>
    <property type="project" value="InterPro"/>
</dbReference>
<accession>A0AAJ0AWA8</accession>
<dbReference type="CDD" id="cd12148">
    <property type="entry name" value="fungal_TF_MHR"/>
    <property type="match status" value="1"/>
</dbReference>
<name>A0AAJ0AWA8_9PEZI</name>
<evidence type="ECO:0000256" key="4">
    <source>
        <dbReference type="ARBA" id="ARBA00023163"/>
    </source>
</evidence>
<evidence type="ECO:0000313" key="6">
    <source>
        <dbReference type="EMBL" id="KAK1689299.1"/>
    </source>
</evidence>
<reference evidence="6" key="1">
    <citation type="submission" date="2021-06" db="EMBL/GenBank/DDBJ databases">
        <title>Comparative genomics, transcriptomics and evolutionary studies reveal genomic signatures of adaptation to plant cell wall in hemibiotrophic fungi.</title>
        <authorList>
            <consortium name="DOE Joint Genome Institute"/>
            <person name="Baroncelli R."/>
            <person name="Diaz J.F."/>
            <person name="Benocci T."/>
            <person name="Peng M."/>
            <person name="Battaglia E."/>
            <person name="Haridas S."/>
            <person name="Andreopoulos W."/>
            <person name="Labutti K."/>
            <person name="Pangilinan J."/>
            <person name="Floch G.L."/>
            <person name="Makela M.R."/>
            <person name="Henrissat B."/>
            <person name="Grigoriev I.V."/>
            <person name="Crouch J.A."/>
            <person name="De Vries R.P."/>
            <person name="Sukno S.A."/>
            <person name="Thon M.R."/>
        </authorList>
    </citation>
    <scope>NUCLEOTIDE SEQUENCE</scope>
    <source>
        <strain evidence="6">CBS 193.32</strain>
    </source>
</reference>